<feature type="transmembrane region" description="Helical" evidence="1">
    <location>
        <begin position="33"/>
        <end position="51"/>
    </location>
</feature>
<sequence length="178" mass="20171">MVKRMNDYIFHAINNVANKSSLLDGVMIVISKYGPYISILVLGSILILGLYKKKRRPVQYATETLIITIISMILSFIIGKVFYVDRPFVKNKVNLLIDHKSNASFPSNHAMGTMSIAVGLFSFDNLIGMFLTFLSIMVGIARIYVGNHYPLDVIGGYVLVFIVNYIYKKYIRKFIVTD</sequence>
<dbReference type="STRING" id="37659.GCA_000703125_01676"/>
<dbReference type="OrthoDB" id="9789113at2"/>
<dbReference type="EMBL" id="PTIS01000002">
    <property type="protein sequence ID" value="PPK49167.1"/>
    <property type="molecule type" value="Genomic_DNA"/>
</dbReference>
<organism evidence="3 4">
    <name type="scientific">Clostridium algidicarnis DSM 15099</name>
    <dbReference type="NCBI Taxonomy" id="1121295"/>
    <lineage>
        <taxon>Bacteria</taxon>
        <taxon>Bacillati</taxon>
        <taxon>Bacillota</taxon>
        <taxon>Clostridia</taxon>
        <taxon>Eubacteriales</taxon>
        <taxon>Clostridiaceae</taxon>
        <taxon>Clostridium</taxon>
    </lineage>
</organism>
<gene>
    <name evidence="3" type="ORF">BD821_10280</name>
</gene>
<dbReference type="InterPro" id="IPR000326">
    <property type="entry name" value="PAP2/HPO"/>
</dbReference>
<feature type="transmembrane region" description="Helical" evidence="1">
    <location>
        <begin position="151"/>
        <end position="167"/>
    </location>
</feature>
<name>A0A2S6G003_9CLOT</name>
<feature type="domain" description="Phosphatidic acid phosphatase type 2/haloperoxidase" evidence="2">
    <location>
        <begin position="64"/>
        <end position="168"/>
    </location>
</feature>
<proteinExistence type="predicted"/>
<evidence type="ECO:0000313" key="4">
    <source>
        <dbReference type="Proteomes" id="UP000239863"/>
    </source>
</evidence>
<comment type="caution">
    <text evidence="3">The sequence shown here is derived from an EMBL/GenBank/DDBJ whole genome shotgun (WGS) entry which is preliminary data.</text>
</comment>
<dbReference type="PANTHER" id="PTHR14969">
    <property type="entry name" value="SPHINGOSINE-1-PHOSPHATE PHOSPHOHYDROLASE"/>
    <property type="match status" value="1"/>
</dbReference>
<evidence type="ECO:0000313" key="3">
    <source>
        <dbReference type="EMBL" id="PPK49167.1"/>
    </source>
</evidence>
<dbReference type="Gene3D" id="1.20.144.10">
    <property type="entry name" value="Phosphatidic acid phosphatase type 2/haloperoxidase"/>
    <property type="match status" value="1"/>
</dbReference>
<keyword evidence="1" id="KW-0472">Membrane</keyword>
<protein>
    <submittedName>
        <fullName evidence="3">Undecaprenyl-diphosphatase</fullName>
    </submittedName>
</protein>
<feature type="transmembrane region" description="Helical" evidence="1">
    <location>
        <begin position="63"/>
        <end position="83"/>
    </location>
</feature>
<keyword evidence="1" id="KW-0812">Transmembrane</keyword>
<dbReference type="SUPFAM" id="SSF48317">
    <property type="entry name" value="Acid phosphatase/Vanadium-dependent haloperoxidase"/>
    <property type="match status" value="1"/>
</dbReference>
<feature type="transmembrane region" description="Helical" evidence="1">
    <location>
        <begin position="126"/>
        <end position="145"/>
    </location>
</feature>
<dbReference type="AlphaFoldDB" id="A0A2S6G003"/>
<dbReference type="Pfam" id="PF01569">
    <property type="entry name" value="PAP2"/>
    <property type="match status" value="1"/>
</dbReference>
<reference evidence="3 4" key="1">
    <citation type="submission" date="2018-02" db="EMBL/GenBank/DDBJ databases">
        <title>Genomic Encyclopedia of Archaeal and Bacterial Type Strains, Phase II (KMG-II): from individual species to whole genera.</title>
        <authorList>
            <person name="Goeker M."/>
        </authorList>
    </citation>
    <scope>NUCLEOTIDE SEQUENCE [LARGE SCALE GENOMIC DNA]</scope>
    <source>
        <strain evidence="3 4">DSM 15099</strain>
    </source>
</reference>
<accession>A0A2S6G003</accession>
<dbReference type="SMART" id="SM00014">
    <property type="entry name" value="acidPPc"/>
    <property type="match status" value="1"/>
</dbReference>
<keyword evidence="1" id="KW-1133">Transmembrane helix</keyword>
<evidence type="ECO:0000259" key="2">
    <source>
        <dbReference type="SMART" id="SM00014"/>
    </source>
</evidence>
<evidence type="ECO:0000256" key="1">
    <source>
        <dbReference type="SAM" id="Phobius"/>
    </source>
</evidence>
<dbReference type="InterPro" id="IPR036938">
    <property type="entry name" value="PAP2/HPO_sf"/>
</dbReference>
<dbReference type="Proteomes" id="UP000239863">
    <property type="component" value="Unassembled WGS sequence"/>
</dbReference>
<dbReference type="PANTHER" id="PTHR14969:SF58">
    <property type="entry name" value="UNDECAPRENYL-DIPHOSPHATASE BCRC"/>
    <property type="match status" value="1"/>
</dbReference>